<organism evidence="5 6">
    <name type="scientific">Arthrobacter silviterrae</name>
    <dbReference type="NCBI Taxonomy" id="2026658"/>
    <lineage>
        <taxon>Bacteria</taxon>
        <taxon>Bacillati</taxon>
        <taxon>Actinomycetota</taxon>
        <taxon>Actinomycetes</taxon>
        <taxon>Micrococcales</taxon>
        <taxon>Micrococcaceae</taxon>
        <taxon>Arthrobacter</taxon>
    </lineage>
</organism>
<dbReference type="Pfam" id="PF01047">
    <property type="entry name" value="MarR"/>
    <property type="match status" value="1"/>
</dbReference>
<dbReference type="EMBL" id="JAAKZI010000006">
    <property type="protein sequence ID" value="NGN82938.1"/>
    <property type="molecule type" value="Genomic_DNA"/>
</dbReference>
<dbReference type="InterPro" id="IPR023187">
    <property type="entry name" value="Tscrpt_reg_MarR-type_CS"/>
</dbReference>
<proteinExistence type="predicted"/>
<feature type="domain" description="HTH marR-type" evidence="4">
    <location>
        <begin position="19"/>
        <end position="151"/>
    </location>
</feature>
<evidence type="ECO:0000256" key="2">
    <source>
        <dbReference type="ARBA" id="ARBA00023125"/>
    </source>
</evidence>
<evidence type="ECO:0000256" key="3">
    <source>
        <dbReference type="ARBA" id="ARBA00023163"/>
    </source>
</evidence>
<dbReference type="Proteomes" id="UP000479226">
    <property type="component" value="Unassembled WGS sequence"/>
</dbReference>
<dbReference type="InterPro" id="IPR052526">
    <property type="entry name" value="HTH-type_Bedaq_tolerance"/>
</dbReference>
<dbReference type="InterPro" id="IPR036390">
    <property type="entry name" value="WH_DNA-bd_sf"/>
</dbReference>
<name>A0ABX0DEZ4_9MICC</name>
<keyword evidence="6" id="KW-1185">Reference proteome</keyword>
<protein>
    <submittedName>
        <fullName evidence="5">Winged helix-turn-helix transcriptional regulator</fullName>
    </submittedName>
</protein>
<sequence length="164" mass="18105">MAAALPEPPGEPLQAVGDAWSLTDVITRLRRVLRSSVRHEFPWESLPMAQVEILQRLADEPDLGVSELAARQRLATNTVSNLIQQMVLSDLVSRTPRPGDRRAQNLRLTGTGTQLLQSWQNANERRVANALSQLPRNRQTLIEEAIPALSELAALLETDDSADA</sequence>
<accession>A0ABX0DEZ4</accession>
<gene>
    <name evidence="5" type="ORF">G6N77_05590</name>
</gene>
<dbReference type="PANTHER" id="PTHR39515:SF2">
    <property type="entry name" value="HTH-TYPE TRANSCRIPTIONAL REGULATOR RV0880"/>
    <property type="match status" value="1"/>
</dbReference>
<reference evidence="5 6" key="1">
    <citation type="submission" date="2020-02" db="EMBL/GenBank/DDBJ databases">
        <title>Genome sequence of the type strain DSM 27180 of Arthrobacter silviterrae.</title>
        <authorList>
            <person name="Gao J."/>
            <person name="Sun J."/>
        </authorList>
    </citation>
    <scope>NUCLEOTIDE SEQUENCE [LARGE SCALE GENOMIC DNA]</scope>
    <source>
        <strain evidence="5 6">DSM 27180</strain>
    </source>
</reference>
<dbReference type="PROSITE" id="PS01117">
    <property type="entry name" value="HTH_MARR_1"/>
    <property type="match status" value="1"/>
</dbReference>
<keyword evidence="3" id="KW-0804">Transcription</keyword>
<dbReference type="Gene3D" id="1.10.10.10">
    <property type="entry name" value="Winged helix-like DNA-binding domain superfamily/Winged helix DNA-binding domain"/>
    <property type="match status" value="1"/>
</dbReference>
<evidence type="ECO:0000259" key="4">
    <source>
        <dbReference type="PROSITE" id="PS50995"/>
    </source>
</evidence>
<evidence type="ECO:0000256" key="1">
    <source>
        <dbReference type="ARBA" id="ARBA00023015"/>
    </source>
</evidence>
<keyword evidence="1" id="KW-0805">Transcription regulation</keyword>
<evidence type="ECO:0000313" key="6">
    <source>
        <dbReference type="Proteomes" id="UP000479226"/>
    </source>
</evidence>
<dbReference type="PROSITE" id="PS50995">
    <property type="entry name" value="HTH_MARR_2"/>
    <property type="match status" value="1"/>
</dbReference>
<comment type="caution">
    <text evidence="5">The sequence shown here is derived from an EMBL/GenBank/DDBJ whole genome shotgun (WGS) entry which is preliminary data.</text>
</comment>
<dbReference type="SMART" id="SM00347">
    <property type="entry name" value="HTH_MARR"/>
    <property type="match status" value="1"/>
</dbReference>
<dbReference type="InterPro" id="IPR000835">
    <property type="entry name" value="HTH_MarR-typ"/>
</dbReference>
<dbReference type="SUPFAM" id="SSF46785">
    <property type="entry name" value="Winged helix' DNA-binding domain"/>
    <property type="match status" value="1"/>
</dbReference>
<dbReference type="PANTHER" id="PTHR39515">
    <property type="entry name" value="CONSERVED PROTEIN"/>
    <property type="match status" value="1"/>
</dbReference>
<keyword evidence="2" id="KW-0238">DNA-binding</keyword>
<evidence type="ECO:0000313" key="5">
    <source>
        <dbReference type="EMBL" id="NGN82938.1"/>
    </source>
</evidence>
<dbReference type="InterPro" id="IPR036388">
    <property type="entry name" value="WH-like_DNA-bd_sf"/>
</dbReference>